<dbReference type="AlphaFoldDB" id="E4Z457"/>
<organism evidence="1">
    <name type="scientific">Oikopleura dioica</name>
    <name type="common">Tunicate</name>
    <dbReference type="NCBI Taxonomy" id="34765"/>
    <lineage>
        <taxon>Eukaryota</taxon>
        <taxon>Metazoa</taxon>
        <taxon>Chordata</taxon>
        <taxon>Tunicata</taxon>
        <taxon>Appendicularia</taxon>
        <taxon>Copelata</taxon>
        <taxon>Oikopleuridae</taxon>
        <taxon>Oikopleura</taxon>
    </lineage>
</organism>
<feature type="non-terminal residue" evidence="1">
    <location>
        <position position="113"/>
    </location>
</feature>
<name>E4Z457_OIKDI</name>
<sequence length="113" mass="12865">MKFTTVILTAFVKIAVSQDQRRPSGFGFDDYQYDAQEIFENEFERPQFTSGGFADLVSDIDYSVNEADFVDDSETFFSTAPFTVNNVITTTSEPRTMPELIITTTLVEMFQEL</sequence>
<proteinExistence type="predicted"/>
<dbReference type="Proteomes" id="UP000011014">
    <property type="component" value="Unassembled WGS sequence"/>
</dbReference>
<evidence type="ECO:0000313" key="1">
    <source>
        <dbReference type="EMBL" id="CBY42485.1"/>
    </source>
</evidence>
<gene>
    <name evidence="1" type="ORF">GSOID_T00026182001</name>
</gene>
<protein>
    <submittedName>
        <fullName evidence="1">Uncharacterized protein</fullName>
    </submittedName>
</protein>
<reference evidence="1" key="1">
    <citation type="journal article" date="2010" name="Science">
        <title>Plasticity of animal genome architecture unmasked by rapid evolution of a pelagic tunicate.</title>
        <authorList>
            <person name="Denoeud F."/>
            <person name="Henriet S."/>
            <person name="Mungpakdee S."/>
            <person name="Aury J.M."/>
            <person name="Da Silva C."/>
            <person name="Brinkmann H."/>
            <person name="Mikhaleva J."/>
            <person name="Olsen L.C."/>
            <person name="Jubin C."/>
            <person name="Canestro C."/>
            <person name="Bouquet J.M."/>
            <person name="Danks G."/>
            <person name="Poulain J."/>
            <person name="Campsteijn C."/>
            <person name="Adamski M."/>
            <person name="Cross I."/>
            <person name="Yadetie F."/>
            <person name="Muffato M."/>
            <person name="Louis A."/>
            <person name="Butcher S."/>
            <person name="Tsagkogeorga G."/>
            <person name="Konrad A."/>
            <person name="Singh S."/>
            <person name="Jensen M.F."/>
            <person name="Cong E.H."/>
            <person name="Eikeseth-Otteraa H."/>
            <person name="Noel B."/>
            <person name="Anthouard V."/>
            <person name="Porcel B.M."/>
            <person name="Kachouri-Lafond R."/>
            <person name="Nishino A."/>
            <person name="Ugolini M."/>
            <person name="Chourrout P."/>
            <person name="Nishida H."/>
            <person name="Aasland R."/>
            <person name="Huzurbazar S."/>
            <person name="Westhof E."/>
            <person name="Delsuc F."/>
            <person name="Lehrach H."/>
            <person name="Reinhardt R."/>
            <person name="Weissenbach J."/>
            <person name="Roy S.W."/>
            <person name="Artiguenave F."/>
            <person name="Postlethwait J.H."/>
            <person name="Manak J.R."/>
            <person name="Thompson E.M."/>
            <person name="Jaillon O."/>
            <person name="Du Pasquier L."/>
            <person name="Boudinot P."/>
            <person name="Liberles D.A."/>
            <person name="Volff J.N."/>
            <person name="Philippe H."/>
            <person name="Lenhard B."/>
            <person name="Roest Crollius H."/>
            <person name="Wincker P."/>
            <person name="Chourrout D."/>
        </authorList>
    </citation>
    <scope>NUCLEOTIDE SEQUENCE [LARGE SCALE GENOMIC DNA]</scope>
</reference>
<dbReference type="EMBL" id="FN657205">
    <property type="protein sequence ID" value="CBY42485.1"/>
    <property type="molecule type" value="Genomic_DNA"/>
</dbReference>
<accession>E4Z457</accession>